<evidence type="ECO:0000256" key="1">
    <source>
        <dbReference type="SAM" id="MobiDB-lite"/>
    </source>
</evidence>
<evidence type="ECO:0000313" key="3">
    <source>
        <dbReference type="Proteomes" id="UP000028838"/>
    </source>
</evidence>
<comment type="caution">
    <text evidence="2">The sequence shown here is derived from an EMBL/GenBank/DDBJ whole genome shotgun (WGS) entry which is preliminary data.</text>
</comment>
<evidence type="ECO:0000313" key="2">
    <source>
        <dbReference type="EMBL" id="KFG31245.1"/>
    </source>
</evidence>
<proteinExistence type="predicted"/>
<name>A0A086JGH7_TOXGO</name>
<reference evidence="2 3" key="1">
    <citation type="submission" date="2014-07" db="EMBL/GenBank/DDBJ databases">
        <authorList>
            <person name="Sibley D."/>
            <person name="Venepally P."/>
            <person name="Karamycheva S."/>
            <person name="Hadjithomas M."/>
            <person name="Khan A."/>
            <person name="Brunk B."/>
            <person name="Roos D."/>
            <person name="Caler E."/>
            <person name="Lorenzi H."/>
        </authorList>
    </citation>
    <scope>NUCLEOTIDE SEQUENCE [LARGE SCALE GENOMIC DNA]</scope>
    <source>
        <strain evidence="2 3">FOU</strain>
    </source>
</reference>
<dbReference type="EMBL" id="AEYH02003118">
    <property type="protein sequence ID" value="KFG31245.1"/>
    <property type="molecule type" value="Genomic_DNA"/>
</dbReference>
<feature type="compositionally biased region" description="Basic and acidic residues" evidence="1">
    <location>
        <begin position="101"/>
        <end position="146"/>
    </location>
</feature>
<gene>
    <name evidence="2" type="ORF">TGFOU_406740</name>
</gene>
<sequence>MVSEETRISLRAQVQQQTVLLLQARLAGRLGPGDGRAERLHANPPCEQPTGVRMPLGGVKLMEPQTRPETPARREDASELPNSLNAEAASLKGRTVENTVPDERREKSETRTSEETRIAEHAAEESHAAAREGRRAERQRERERLLAAKPDASYEDPTDRRRIAEASATLGVQRFKTDDTFAVESMCELRINLTVLLIYSQTPCRNSTHTSISICQHLLNLGRYPYPMKLGRTLP</sequence>
<dbReference type="VEuPathDB" id="ToxoDB:TGFOU_406740"/>
<feature type="region of interest" description="Disordered" evidence="1">
    <location>
        <begin position="32"/>
        <end position="158"/>
    </location>
</feature>
<organism evidence="2 3">
    <name type="scientific">Toxoplasma gondii FOU</name>
    <dbReference type="NCBI Taxonomy" id="943167"/>
    <lineage>
        <taxon>Eukaryota</taxon>
        <taxon>Sar</taxon>
        <taxon>Alveolata</taxon>
        <taxon>Apicomplexa</taxon>
        <taxon>Conoidasida</taxon>
        <taxon>Coccidia</taxon>
        <taxon>Eucoccidiorida</taxon>
        <taxon>Eimeriorina</taxon>
        <taxon>Sarcocystidae</taxon>
        <taxon>Toxoplasma</taxon>
    </lineage>
</organism>
<accession>A0A086JGH7</accession>
<protein>
    <submittedName>
        <fullName evidence="2">Uncharacterized protein</fullName>
    </submittedName>
</protein>
<dbReference type="AlphaFoldDB" id="A0A086JGH7"/>
<dbReference type="Proteomes" id="UP000028838">
    <property type="component" value="Unassembled WGS sequence"/>
</dbReference>